<dbReference type="AlphaFoldDB" id="A0A518B8Q1"/>
<proteinExistence type="predicted"/>
<dbReference type="EC" id="1.1.1.281" evidence="2"/>
<evidence type="ECO:0000259" key="1">
    <source>
        <dbReference type="SMART" id="SM00822"/>
    </source>
</evidence>
<dbReference type="KEGG" id="knv:Pan216_42260"/>
<evidence type="ECO:0000313" key="2">
    <source>
        <dbReference type="EMBL" id="QDU63348.1"/>
    </source>
</evidence>
<keyword evidence="2" id="KW-0560">Oxidoreductase</keyword>
<protein>
    <submittedName>
        <fullName evidence="2">GDP-6-deoxy-D-mannose reductase</fullName>
        <ecNumber evidence="2">1.1.1.281</ecNumber>
    </submittedName>
</protein>
<evidence type="ECO:0000313" key="3">
    <source>
        <dbReference type="Proteomes" id="UP000317093"/>
    </source>
</evidence>
<dbReference type="Gene3D" id="3.40.50.720">
    <property type="entry name" value="NAD(P)-binding Rossmann-like Domain"/>
    <property type="match status" value="1"/>
</dbReference>
<sequence length="319" mass="34397">MAATLITGATGFIGSHLAESLCARGEELVGWSRRSSWPEELTFLNESVALSPVDLADRESVRGAIADLAPERIYHLAGQAHVAKGEVQPELTWKSNVDTTRHLLEAAAELPQPPRVLLIGSGYVYGAPESGRITDASALHPRGAYAISKAASDLLALHYFQTHGLPTMVVRLFNNIGPRQQPSFAIASFAQQIARIEAGLEEPVLFTGSLSALRDFTDVRDSARAVAAMMASGEPGDVGIVAQGRSRPVSALLEGLLSLSTATIEVRQDPSRVRSHEEPHLAIEPELVARRTGWMPTIPLEQSLRDTLDYWRARVAATG</sequence>
<dbReference type="Gene3D" id="3.90.25.10">
    <property type="entry name" value="UDP-galactose 4-epimerase, domain 1"/>
    <property type="match status" value="1"/>
</dbReference>
<dbReference type="EMBL" id="CP036279">
    <property type="protein sequence ID" value="QDU63348.1"/>
    <property type="molecule type" value="Genomic_DNA"/>
</dbReference>
<organism evidence="2 3">
    <name type="scientific">Kolteria novifilia</name>
    <dbReference type="NCBI Taxonomy" id="2527975"/>
    <lineage>
        <taxon>Bacteria</taxon>
        <taxon>Pseudomonadati</taxon>
        <taxon>Planctomycetota</taxon>
        <taxon>Planctomycetia</taxon>
        <taxon>Kolteriales</taxon>
        <taxon>Kolteriaceae</taxon>
        <taxon>Kolteria</taxon>
    </lineage>
</organism>
<dbReference type="InterPro" id="IPR036291">
    <property type="entry name" value="NAD(P)-bd_dom_sf"/>
</dbReference>
<dbReference type="GO" id="GO:0033705">
    <property type="term" value="F:GDP-4-dehydro-6-deoxy-D-mannose reductase activity"/>
    <property type="evidence" value="ECO:0007669"/>
    <property type="project" value="UniProtKB-EC"/>
</dbReference>
<dbReference type="Pfam" id="PF16363">
    <property type="entry name" value="GDP_Man_Dehyd"/>
    <property type="match status" value="1"/>
</dbReference>
<dbReference type="SUPFAM" id="SSF51735">
    <property type="entry name" value="NAD(P)-binding Rossmann-fold domains"/>
    <property type="match status" value="1"/>
</dbReference>
<dbReference type="RefSeq" id="WP_419192772.1">
    <property type="nucleotide sequence ID" value="NZ_CP036279.1"/>
</dbReference>
<gene>
    <name evidence="2" type="primary">rmd</name>
    <name evidence="2" type="ORF">Pan216_42260</name>
</gene>
<dbReference type="InterPro" id="IPR057326">
    <property type="entry name" value="KR_dom"/>
</dbReference>
<reference evidence="2 3" key="1">
    <citation type="submission" date="2019-02" db="EMBL/GenBank/DDBJ databases">
        <title>Deep-cultivation of Planctomycetes and their phenomic and genomic characterization uncovers novel biology.</title>
        <authorList>
            <person name="Wiegand S."/>
            <person name="Jogler M."/>
            <person name="Boedeker C."/>
            <person name="Pinto D."/>
            <person name="Vollmers J."/>
            <person name="Rivas-Marin E."/>
            <person name="Kohn T."/>
            <person name="Peeters S.H."/>
            <person name="Heuer A."/>
            <person name="Rast P."/>
            <person name="Oberbeckmann S."/>
            <person name="Bunk B."/>
            <person name="Jeske O."/>
            <person name="Meyerdierks A."/>
            <person name="Storesund J.E."/>
            <person name="Kallscheuer N."/>
            <person name="Luecker S."/>
            <person name="Lage O.M."/>
            <person name="Pohl T."/>
            <person name="Merkel B.J."/>
            <person name="Hornburger P."/>
            <person name="Mueller R.-W."/>
            <person name="Bruemmer F."/>
            <person name="Labrenz M."/>
            <person name="Spormann A.M."/>
            <person name="Op den Camp H."/>
            <person name="Overmann J."/>
            <person name="Amann R."/>
            <person name="Jetten M.S.M."/>
            <person name="Mascher T."/>
            <person name="Medema M.H."/>
            <person name="Devos D.P."/>
            <person name="Kaster A.-K."/>
            <person name="Ovreas L."/>
            <person name="Rohde M."/>
            <person name="Galperin M.Y."/>
            <person name="Jogler C."/>
        </authorList>
    </citation>
    <scope>NUCLEOTIDE SEQUENCE [LARGE SCALE GENOMIC DNA]</scope>
    <source>
        <strain evidence="2 3">Pan216</strain>
    </source>
</reference>
<feature type="domain" description="Ketoreductase" evidence="1">
    <location>
        <begin position="2"/>
        <end position="179"/>
    </location>
</feature>
<accession>A0A518B8Q1</accession>
<dbReference type="Proteomes" id="UP000317093">
    <property type="component" value="Chromosome"/>
</dbReference>
<dbReference type="InterPro" id="IPR016040">
    <property type="entry name" value="NAD(P)-bd_dom"/>
</dbReference>
<dbReference type="PANTHER" id="PTHR43000">
    <property type="entry name" value="DTDP-D-GLUCOSE 4,6-DEHYDRATASE-RELATED"/>
    <property type="match status" value="1"/>
</dbReference>
<dbReference type="SMART" id="SM00822">
    <property type="entry name" value="PKS_KR"/>
    <property type="match status" value="1"/>
</dbReference>
<keyword evidence="3" id="KW-1185">Reference proteome</keyword>
<name>A0A518B8Q1_9BACT</name>